<comment type="caution">
    <text evidence="6">The sequence shown here is derived from an EMBL/GenBank/DDBJ whole genome shotgun (WGS) entry which is preliminary data.</text>
</comment>
<dbReference type="InterPro" id="IPR032808">
    <property type="entry name" value="DoxX"/>
</dbReference>
<dbReference type="EMBL" id="AAQH01000001">
    <property type="protein sequence ID" value="EAT13589.1"/>
    <property type="molecule type" value="Genomic_DNA"/>
</dbReference>
<reference evidence="6 7" key="1">
    <citation type="submission" date="2006-03" db="EMBL/GenBank/DDBJ databases">
        <authorList>
            <person name="Pinhassi J."/>
            <person name="Pedros-Alio C."/>
            <person name="Ferriera S."/>
            <person name="Johnson J."/>
            <person name="Kravitz S."/>
            <person name="Halpern A."/>
            <person name="Remington K."/>
            <person name="Beeson K."/>
            <person name="Tran B."/>
            <person name="Rogers Y.-H."/>
            <person name="Friedman R."/>
            <person name="Venter J.C."/>
        </authorList>
    </citation>
    <scope>NUCLEOTIDE SEQUENCE [LARGE SCALE GENOMIC DNA]</scope>
    <source>
        <strain evidence="6 7">RED65</strain>
    </source>
</reference>
<feature type="transmembrane region" description="Helical" evidence="5">
    <location>
        <begin position="40"/>
        <end position="63"/>
    </location>
</feature>
<dbReference type="OrthoDB" id="5917252at2"/>
<dbReference type="AlphaFoldDB" id="Q1N6K3"/>
<organism evidence="6 7">
    <name type="scientific">Bermanella marisrubri</name>
    <dbReference type="NCBI Taxonomy" id="207949"/>
    <lineage>
        <taxon>Bacteria</taxon>
        <taxon>Pseudomonadati</taxon>
        <taxon>Pseudomonadota</taxon>
        <taxon>Gammaproteobacteria</taxon>
        <taxon>Oceanospirillales</taxon>
        <taxon>Oceanospirillaceae</taxon>
        <taxon>Bermanella</taxon>
    </lineage>
</organism>
<dbReference type="Proteomes" id="UP000004263">
    <property type="component" value="Unassembled WGS sequence"/>
</dbReference>
<evidence type="ECO:0000256" key="4">
    <source>
        <dbReference type="ARBA" id="ARBA00023136"/>
    </source>
</evidence>
<evidence type="ECO:0000256" key="5">
    <source>
        <dbReference type="SAM" id="Phobius"/>
    </source>
</evidence>
<feature type="transmembrane region" description="Helical" evidence="5">
    <location>
        <begin position="103"/>
        <end position="122"/>
    </location>
</feature>
<dbReference type="STRING" id="207949.RED65_09364"/>
<dbReference type="HOGENOM" id="CLU_058421_8_1_6"/>
<dbReference type="RefSeq" id="WP_007017010.1">
    <property type="nucleotide sequence ID" value="NZ_CH724113.1"/>
</dbReference>
<gene>
    <name evidence="6" type="ORF">RED65_09364</name>
</gene>
<feature type="transmembrane region" description="Helical" evidence="5">
    <location>
        <begin position="70"/>
        <end position="91"/>
    </location>
</feature>
<keyword evidence="3 5" id="KW-1133">Transmembrane helix</keyword>
<keyword evidence="2 5" id="KW-0812">Transmembrane</keyword>
<protein>
    <recommendedName>
        <fullName evidence="8">DoxX family protein</fullName>
    </recommendedName>
</protein>
<feature type="transmembrane region" description="Helical" evidence="5">
    <location>
        <begin position="12"/>
        <end position="28"/>
    </location>
</feature>
<evidence type="ECO:0000256" key="3">
    <source>
        <dbReference type="ARBA" id="ARBA00022989"/>
    </source>
</evidence>
<proteinExistence type="predicted"/>
<evidence type="ECO:0000313" key="6">
    <source>
        <dbReference type="EMBL" id="EAT13589.1"/>
    </source>
</evidence>
<evidence type="ECO:0000313" key="7">
    <source>
        <dbReference type="Proteomes" id="UP000004263"/>
    </source>
</evidence>
<evidence type="ECO:0000256" key="2">
    <source>
        <dbReference type="ARBA" id="ARBA00022692"/>
    </source>
</evidence>
<name>Q1N6K3_9GAMM</name>
<evidence type="ECO:0000256" key="1">
    <source>
        <dbReference type="ARBA" id="ARBA00004141"/>
    </source>
</evidence>
<keyword evidence="4 5" id="KW-0472">Membrane</keyword>
<accession>Q1N6K3</accession>
<evidence type="ECO:0008006" key="8">
    <source>
        <dbReference type="Google" id="ProtNLM"/>
    </source>
</evidence>
<dbReference type="Pfam" id="PF07681">
    <property type="entry name" value="DoxX"/>
    <property type="match status" value="1"/>
</dbReference>
<comment type="subcellular location">
    <subcellularLocation>
        <location evidence="1">Membrane</location>
        <topology evidence="1">Multi-pass membrane protein</topology>
    </subcellularLocation>
</comment>
<dbReference type="GO" id="GO:0016020">
    <property type="term" value="C:membrane"/>
    <property type="evidence" value="ECO:0007669"/>
    <property type="project" value="UniProtKB-SubCell"/>
</dbReference>
<keyword evidence="7" id="KW-1185">Reference proteome</keyword>
<sequence>MEKYSIIAGRSLLGLYFLLPGIMKFVSWDMHVALMEKHGMIFIPFLLVAAGITQIVASLSILANRFVAPAAFVLAAMVVVINICLHDFWNYSGVEGAHEMQNFVKNLGILGGLLVLASFDLVSEKRQ</sequence>